<feature type="region of interest" description="Disordered" evidence="1">
    <location>
        <begin position="16"/>
        <end position="54"/>
    </location>
</feature>
<accession>A0AAU7FCM8</accession>
<protein>
    <submittedName>
        <fullName evidence="2">Uncharacterized protein</fullName>
    </submittedName>
</protein>
<evidence type="ECO:0000256" key="1">
    <source>
        <dbReference type="SAM" id="MobiDB-lite"/>
    </source>
</evidence>
<organism evidence="2">
    <name type="scientific">Chitinibacter mangrovi</name>
    <dbReference type="NCBI Taxonomy" id="3153927"/>
    <lineage>
        <taxon>Bacteria</taxon>
        <taxon>Pseudomonadati</taxon>
        <taxon>Pseudomonadota</taxon>
        <taxon>Betaproteobacteria</taxon>
        <taxon>Neisseriales</taxon>
        <taxon>Chitinibacteraceae</taxon>
        <taxon>Chitinibacter</taxon>
    </lineage>
</organism>
<gene>
    <name evidence="2" type="ORF">ABHF33_04415</name>
</gene>
<dbReference type="AlphaFoldDB" id="A0AAU7FCM8"/>
<name>A0AAU7FCM8_9NEIS</name>
<dbReference type="RefSeq" id="WP_348945816.1">
    <property type="nucleotide sequence ID" value="NZ_CP157355.1"/>
</dbReference>
<proteinExistence type="predicted"/>
<dbReference type="KEGG" id="cmav:ABHF33_04415"/>
<dbReference type="EMBL" id="CP157355">
    <property type="protein sequence ID" value="XBM01531.1"/>
    <property type="molecule type" value="Genomic_DNA"/>
</dbReference>
<evidence type="ECO:0000313" key="2">
    <source>
        <dbReference type="EMBL" id="XBM01531.1"/>
    </source>
</evidence>
<sequence>MIDRKGNENRIILAKSAERQTTAPAKRSAKRGKTSKNCAQWAETTKQNTQTEQNQIRKALSPLTRAVRVLPKVLITIQQ</sequence>
<reference evidence="2" key="1">
    <citation type="submission" date="2024-05" db="EMBL/GenBank/DDBJ databases">
        <authorList>
            <person name="Yang L."/>
            <person name="Pan L."/>
        </authorList>
    </citation>
    <scope>NUCLEOTIDE SEQUENCE</scope>
    <source>
        <strain evidence="2">FCG-7</strain>
    </source>
</reference>
<feature type="compositionally biased region" description="Low complexity" evidence="1">
    <location>
        <begin position="43"/>
        <end position="54"/>
    </location>
</feature>